<protein>
    <submittedName>
        <fullName evidence="2">Uncharacterized protein</fullName>
    </submittedName>
</protein>
<gene>
    <name evidence="2" type="ORF">SAMN05216203_1879</name>
</gene>
<reference evidence="2 3" key="1">
    <citation type="submission" date="2016-10" db="EMBL/GenBank/DDBJ databases">
        <authorList>
            <person name="de Groot N.N."/>
        </authorList>
    </citation>
    <scope>NUCLEOTIDE SEQUENCE [LARGE SCALE GENOMIC DNA]</scope>
    <source>
        <strain evidence="2 3">CGMCC 1.9167</strain>
    </source>
</reference>
<evidence type="ECO:0000313" key="2">
    <source>
        <dbReference type="EMBL" id="SFR62228.1"/>
    </source>
</evidence>
<feature type="transmembrane region" description="Helical" evidence="1">
    <location>
        <begin position="92"/>
        <end position="114"/>
    </location>
</feature>
<keyword evidence="3" id="KW-1185">Reference proteome</keyword>
<keyword evidence="1" id="KW-1133">Transmembrane helix</keyword>
<accession>A0A1I6I6H5</accession>
<keyword evidence="1" id="KW-0472">Membrane</keyword>
<organism evidence="2 3">
    <name type="scientific">Marinobacter daqiaonensis</name>
    <dbReference type="NCBI Taxonomy" id="650891"/>
    <lineage>
        <taxon>Bacteria</taxon>
        <taxon>Pseudomonadati</taxon>
        <taxon>Pseudomonadota</taxon>
        <taxon>Gammaproteobacteria</taxon>
        <taxon>Pseudomonadales</taxon>
        <taxon>Marinobacteraceae</taxon>
        <taxon>Marinobacter</taxon>
    </lineage>
</organism>
<dbReference type="Proteomes" id="UP000198644">
    <property type="component" value="Unassembled WGS sequence"/>
</dbReference>
<keyword evidence="1" id="KW-0812">Transmembrane</keyword>
<name>A0A1I6I6H5_9GAMM</name>
<sequence>MRLIGEKYAQAECRITGSVRCFWALRYPGPGGTGIMRAFFRGTNFMRHNKGKECAWAPGTLEADVTYAGEHTRATIASMRGGDNQGASGSAWLGNITLALVLGAVAVTLVWWLLN</sequence>
<dbReference type="AlphaFoldDB" id="A0A1I6I6H5"/>
<proteinExistence type="predicted"/>
<evidence type="ECO:0000313" key="3">
    <source>
        <dbReference type="Proteomes" id="UP000198644"/>
    </source>
</evidence>
<dbReference type="STRING" id="650891.SAMN05216203_1879"/>
<dbReference type="EMBL" id="FOYW01000001">
    <property type="protein sequence ID" value="SFR62228.1"/>
    <property type="molecule type" value="Genomic_DNA"/>
</dbReference>
<evidence type="ECO:0000256" key="1">
    <source>
        <dbReference type="SAM" id="Phobius"/>
    </source>
</evidence>